<evidence type="ECO:0000259" key="2">
    <source>
        <dbReference type="Pfam" id="PF07727"/>
    </source>
</evidence>
<evidence type="ECO:0000313" key="4">
    <source>
        <dbReference type="Proteomes" id="UP000701853"/>
    </source>
</evidence>
<evidence type="ECO:0000313" key="3">
    <source>
        <dbReference type="EMBL" id="KAG8488056.1"/>
    </source>
</evidence>
<accession>A0A8J5YZ71</accession>
<reference evidence="3 4" key="1">
    <citation type="journal article" date="2021" name="bioRxiv">
        <title>The Gossypium anomalum genome as a resource for cotton improvement and evolutionary analysis of hybrid incompatibility.</title>
        <authorList>
            <person name="Grover C.E."/>
            <person name="Yuan D."/>
            <person name="Arick M.A."/>
            <person name="Miller E.R."/>
            <person name="Hu G."/>
            <person name="Peterson D.G."/>
            <person name="Wendel J.F."/>
            <person name="Udall J.A."/>
        </authorList>
    </citation>
    <scope>NUCLEOTIDE SEQUENCE [LARGE SCALE GENOMIC DNA]</scope>
    <source>
        <strain evidence="3">JFW-Udall</strain>
        <tissue evidence="3">Leaf</tissue>
    </source>
</reference>
<feature type="compositionally biased region" description="Acidic residues" evidence="1">
    <location>
        <begin position="36"/>
        <end position="47"/>
    </location>
</feature>
<comment type="caution">
    <text evidence="3">The sequence shown here is derived from an EMBL/GenBank/DDBJ whole genome shotgun (WGS) entry which is preliminary data.</text>
</comment>
<feature type="region of interest" description="Disordered" evidence="1">
    <location>
        <begin position="34"/>
        <end position="78"/>
    </location>
</feature>
<name>A0A8J5YZ71_9ROSI</name>
<dbReference type="SUPFAM" id="SSF56672">
    <property type="entry name" value="DNA/RNA polymerases"/>
    <property type="match status" value="1"/>
</dbReference>
<organism evidence="3 4">
    <name type="scientific">Gossypium anomalum</name>
    <dbReference type="NCBI Taxonomy" id="47600"/>
    <lineage>
        <taxon>Eukaryota</taxon>
        <taxon>Viridiplantae</taxon>
        <taxon>Streptophyta</taxon>
        <taxon>Embryophyta</taxon>
        <taxon>Tracheophyta</taxon>
        <taxon>Spermatophyta</taxon>
        <taxon>Magnoliopsida</taxon>
        <taxon>eudicotyledons</taxon>
        <taxon>Gunneridae</taxon>
        <taxon>Pentapetalae</taxon>
        <taxon>rosids</taxon>
        <taxon>malvids</taxon>
        <taxon>Malvales</taxon>
        <taxon>Malvaceae</taxon>
        <taxon>Malvoideae</taxon>
        <taxon>Gossypium</taxon>
    </lineage>
</organism>
<dbReference type="InterPro" id="IPR043502">
    <property type="entry name" value="DNA/RNA_pol_sf"/>
</dbReference>
<protein>
    <recommendedName>
        <fullName evidence="2">Reverse transcriptase Ty1/copia-type domain-containing protein</fullName>
    </recommendedName>
</protein>
<dbReference type="Proteomes" id="UP000701853">
    <property type="component" value="Chromosome 7"/>
</dbReference>
<sequence>MAMTLGRVTRKKIDDKEVKCIFIGYEKRSKAYSNDKDDEFINQEQGDDQSHPPSPVATTPTTSSSPTSSNSSNSEEAPARIRSLRDIYEVTEPIKIILDYSLLCLMVECGPIIYEDAIKDVRWKKAMDEKITVIRRNDTWELTSLSERHSPIGVKWVYKTKTNKEGKVEKYKARLVAKGYKQIYGVDYDEVFFPVARIDTIRLLMAIAAQNKLKIYQMDVKSAFLNDYLEEEVDIEQPPGYSKQGQ</sequence>
<dbReference type="EMBL" id="JAHUZN010000007">
    <property type="protein sequence ID" value="KAG8488056.1"/>
    <property type="molecule type" value="Genomic_DNA"/>
</dbReference>
<keyword evidence="4" id="KW-1185">Reference proteome</keyword>
<proteinExistence type="predicted"/>
<feature type="domain" description="Reverse transcriptase Ty1/copia-type" evidence="2">
    <location>
        <begin position="137"/>
        <end position="245"/>
    </location>
</feature>
<dbReference type="Pfam" id="PF07727">
    <property type="entry name" value="RVT_2"/>
    <property type="match status" value="1"/>
</dbReference>
<gene>
    <name evidence="3" type="ORF">CXB51_018000</name>
</gene>
<dbReference type="OrthoDB" id="984330at2759"/>
<feature type="compositionally biased region" description="Low complexity" evidence="1">
    <location>
        <begin position="56"/>
        <end position="74"/>
    </location>
</feature>
<dbReference type="InterPro" id="IPR013103">
    <property type="entry name" value="RVT_2"/>
</dbReference>
<evidence type="ECO:0000256" key="1">
    <source>
        <dbReference type="SAM" id="MobiDB-lite"/>
    </source>
</evidence>
<dbReference type="AlphaFoldDB" id="A0A8J5YZ71"/>